<evidence type="ECO:0000313" key="2">
    <source>
        <dbReference type="EMBL" id="CAG8648238.1"/>
    </source>
</evidence>
<sequence>MHSLMKNALRSIENQESKNTFDEFTYENEELDEKEEYYTLEIEDELDIYDNHGEKDDSIPPTTAEEKEWLLSLANLIYEGHKDQLFESDDPDVYNNEGAAYMGESTIGVEFSNSESDGDNNWPCGVKTCLGTEEDIDDPNQGWEDIECEIFIGKKETECGVFMMNEDKESKNEEGLENRLSEEKEGNSNQKEGDEYVNTELTKNSTPRNEREENEVFVVFVSDDDDDKTVQG</sequence>
<keyword evidence="3" id="KW-1185">Reference proteome</keyword>
<proteinExistence type="predicted"/>
<reference evidence="2 3" key="1">
    <citation type="submission" date="2021-06" db="EMBL/GenBank/DDBJ databases">
        <authorList>
            <person name="Kallberg Y."/>
            <person name="Tangrot J."/>
            <person name="Rosling A."/>
        </authorList>
    </citation>
    <scope>NUCLEOTIDE SEQUENCE [LARGE SCALE GENOMIC DNA]</scope>
    <source>
        <strain evidence="2 3">120-4 pot B 10/14</strain>
    </source>
</reference>
<gene>
    <name evidence="2" type="ORF">GMARGA_LOCUS9214</name>
</gene>
<evidence type="ECO:0000313" key="3">
    <source>
        <dbReference type="Proteomes" id="UP000789901"/>
    </source>
</evidence>
<accession>A0ABN7URH9</accession>
<protein>
    <submittedName>
        <fullName evidence="2">40848_t:CDS:1</fullName>
    </submittedName>
</protein>
<comment type="caution">
    <text evidence="2">The sequence shown here is derived from an EMBL/GenBank/DDBJ whole genome shotgun (WGS) entry which is preliminary data.</text>
</comment>
<feature type="compositionally biased region" description="Basic and acidic residues" evidence="1">
    <location>
        <begin position="165"/>
        <end position="194"/>
    </location>
</feature>
<feature type="region of interest" description="Disordered" evidence="1">
    <location>
        <begin position="164"/>
        <end position="215"/>
    </location>
</feature>
<feature type="region of interest" description="Disordered" evidence="1">
    <location>
        <begin position="1"/>
        <end position="34"/>
    </location>
</feature>
<organism evidence="2 3">
    <name type="scientific">Gigaspora margarita</name>
    <dbReference type="NCBI Taxonomy" id="4874"/>
    <lineage>
        <taxon>Eukaryota</taxon>
        <taxon>Fungi</taxon>
        <taxon>Fungi incertae sedis</taxon>
        <taxon>Mucoromycota</taxon>
        <taxon>Glomeromycotina</taxon>
        <taxon>Glomeromycetes</taxon>
        <taxon>Diversisporales</taxon>
        <taxon>Gigasporaceae</taxon>
        <taxon>Gigaspora</taxon>
    </lineage>
</organism>
<evidence type="ECO:0000256" key="1">
    <source>
        <dbReference type="SAM" id="MobiDB-lite"/>
    </source>
</evidence>
<name>A0ABN7URH9_GIGMA</name>
<dbReference type="EMBL" id="CAJVQB010004885">
    <property type="protein sequence ID" value="CAG8648238.1"/>
    <property type="molecule type" value="Genomic_DNA"/>
</dbReference>
<feature type="compositionally biased region" description="Acidic residues" evidence="1">
    <location>
        <begin position="24"/>
        <end position="34"/>
    </location>
</feature>
<dbReference type="Proteomes" id="UP000789901">
    <property type="component" value="Unassembled WGS sequence"/>
</dbReference>